<feature type="chain" id="PRO_5044859513" evidence="2">
    <location>
        <begin position="20"/>
        <end position="78"/>
    </location>
</feature>
<dbReference type="EMBL" id="JBJQND010000018">
    <property type="protein sequence ID" value="KAL3835955.1"/>
    <property type="molecule type" value="Genomic_DNA"/>
</dbReference>
<keyword evidence="2" id="KW-0732">Signal</keyword>
<evidence type="ECO:0000256" key="2">
    <source>
        <dbReference type="SAM" id="SignalP"/>
    </source>
</evidence>
<sequence length="78" mass="7827">MKELFVHLLIVSLLGLILAQDGGYHNAGAAGDRGEPGLAGEPGDPGLPGPDGPPGRPGPPGPPAADCPVCRARKRLSK</sequence>
<evidence type="ECO:0000313" key="3">
    <source>
        <dbReference type="EMBL" id="KAL3835955.1"/>
    </source>
</evidence>
<evidence type="ECO:0000256" key="1">
    <source>
        <dbReference type="SAM" id="MobiDB-lite"/>
    </source>
</evidence>
<dbReference type="AlphaFoldDB" id="A0ABD3TG15"/>
<feature type="compositionally biased region" description="Pro residues" evidence="1">
    <location>
        <begin position="45"/>
        <end position="65"/>
    </location>
</feature>
<comment type="caution">
    <text evidence="3">The sequence shown here is derived from an EMBL/GenBank/DDBJ whole genome shotgun (WGS) entry which is preliminary data.</text>
</comment>
<organism evidence="3 4">
    <name type="scientific">Sinanodonta woodiana</name>
    <name type="common">Chinese pond mussel</name>
    <name type="synonym">Anodonta woodiana</name>
    <dbReference type="NCBI Taxonomy" id="1069815"/>
    <lineage>
        <taxon>Eukaryota</taxon>
        <taxon>Metazoa</taxon>
        <taxon>Spiralia</taxon>
        <taxon>Lophotrochozoa</taxon>
        <taxon>Mollusca</taxon>
        <taxon>Bivalvia</taxon>
        <taxon>Autobranchia</taxon>
        <taxon>Heteroconchia</taxon>
        <taxon>Palaeoheterodonta</taxon>
        <taxon>Unionida</taxon>
        <taxon>Unionoidea</taxon>
        <taxon>Unionidae</taxon>
        <taxon>Unioninae</taxon>
        <taxon>Sinanodonta</taxon>
    </lineage>
</organism>
<evidence type="ECO:0000313" key="4">
    <source>
        <dbReference type="Proteomes" id="UP001634394"/>
    </source>
</evidence>
<dbReference type="Proteomes" id="UP001634394">
    <property type="component" value="Unassembled WGS sequence"/>
</dbReference>
<dbReference type="InterPro" id="IPR008160">
    <property type="entry name" value="Collagen"/>
</dbReference>
<feature type="signal peptide" evidence="2">
    <location>
        <begin position="1"/>
        <end position="19"/>
    </location>
</feature>
<name>A0ABD3TG15_SINWO</name>
<reference evidence="3 4" key="1">
    <citation type="submission" date="2024-11" db="EMBL/GenBank/DDBJ databases">
        <title>Chromosome-level genome assembly of the freshwater bivalve Anodonta woodiana.</title>
        <authorList>
            <person name="Chen X."/>
        </authorList>
    </citation>
    <scope>NUCLEOTIDE SEQUENCE [LARGE SCALE GENOMIC DNA]</scope>
    <source>
        <strain evidence="3">MN2024</strain>
        <tissue evidence="3">Gills</tissue>
    </source>
</reference>
<feature type="region of interest" description="Disordered" evidence="1">
    <location>
        <begin position="24"/>
        <end position="78"/>
    </location>
</feature>
<protein>
    <submittedName>
        <fullName evidence="3">Uncharacterized protein</fullName>
    </submittedName>
</protein>
<proteinExistence type="predicted"/>
<accession>A0ABD3TG15</accession>
<keyword evidence="4" id="KW-1185">Reference proteome</keyword>
<gene>
    <name evidence="3" type="ORF">ACJMK2_021414</name>
</gene>
<dbReference type="Pfam" id="PF01391">
    <property type="entry name" value="Collagen"/>
    <property type="match status" value="1"/>
</dbReference>